<accession>A0AAD7XRE2</accession>
<keyword evidence="4 6" id="KW-1133">Transmembrane helix</keyword>
<dbReference type="InterPro" id="IPR002657">
    <property type="entry name" value="BilAc:Na_symport/Acr3"/>
</dbReference>
<organism evidence="7 8">
    <name type="scientific">Chrysophaeum taylorii</name>
    <dbReference type="NCBI Taxonomy" id="2483200"/>
    <lineage>
        <taxon>Eukaryota</taxon>
        <taxon>Sar</taxon>
        <taxon>Stramenopiles</taxon>
        <taxon>Ochrophyta</taxon>
        <taxon>Pelagophyceae</taxon>
        <taxon>Pelagomonadales</taxon>
        <taxon>Pelagomonadaceae</taxon>
        <taxon>Chrysophaeum</taxon>
    </lineage>
</organism>
<proteinExistence type="inferred from homology"/>
<evidence type="ECO:0000256" key="2">
    <source>
        <dbReference type="ARBA" id="ARBA00006528"/>
    </source>
</evidence>
<protein>
    <submittedName>
        <fullName evidence="7">Uncharacterized protein</fullName>
    </submittedName>
</protein>
<sequence>MFLALPTALLLLAPAPPPRQRVLEGLSSQFAWVVAGAAAAGWAWPHAVSTHVLAGQPSVSNALSVAMFCAGAGLSRNDITSALVRRPRALLGGVCAQYTVMPSLAKAASLCVQSHPDVAAGMLLVGCCPGGAASNVVTLVAKGDVGLSIAMTATSTLCAGLATPALARRLGYGLGAVEIPSRLLYRPMLQTLVVPTLLGVAFNETAPPKPAALVKAVAPAVSSVLIAAIVSRVVADARLAPALTAALTARVALSLLALHASGFALGYVVASYVLRIQDPPSRRAISIEVGMQNSALAAVLAASLFPHDLAAASRAALPGGLSACCHSLLGGALASYWRRRRPPFANE</sequence>
<evidence type="ECO:0000256" key="6">
    <source>
        <dbReference type="SAM" id="Phobius"/>
    </source>
</evidence>
<dbReference type="EMBL" id="JAQMWT010000037">
    <property type="protein sequence ID" value="KAJ8613030.1"/>
    <property type="molecule type" value="Genomic_DNA"/>
</dbReference>
<keyword evidence="3 6" id="KW-0812">Transmembrane</keyword>
<reference evidence="7" key="1">
    <citation type="submission" date="2023-01" db="EMBL/GenBank/DDBJ databases">
        <title>Metagenome sequencing of chrysophaentin producing Chrysophaeum taylorii.</title>
        <authorList>
            <person name="Davison J."/>
            <person name="Bewley C."/>
        </authorList>
    </citation>
    <scope>NUCLEOTIDE SEQUENCE</scope>
    <source>
        <strain evidence="7">NIES-1699</strain>
    </source>
</reference>
<evidence type="ECO:0000256" key="1">
    <source>
        <dbReference type="ARBA" id="ARBA00004141"/>
    </source>
</evidence>
<evidence type="ECO:0000256" key="5">
    <source>
        <dbReference type="ARBA" id="ARBA00023136"/>
    </source>
</evidence>
<name>A0AAD7XRE2_9STRA</name>
<comment type="similarity">
    <text evidence="2">Belongs to the bile acid:sodium symporter (BASS) (TC 2.A.28) family.</text>
</comment>
<evidence type="ECO:0000256" key="4">
    <source>
        <dbReference type="ARBA" id="ARBA00022989"/>
    </source>
</evidence>
<gene>
    <name evidence="7" type="ORF">CTAYLR_004057</name>
</gene>
<dbReference type="PANTHER" id="PTHR10361">
    <property type="entry name" value="SODIUM-BILE ACID COTRANSPORTER"/>
    <property type="match status" value="1"/>
</dbReference>
<keyword evidence="8" id="KW-1185">Reference proteome</keyword>
<evidence type="ECO:0000313" key="8">
    <source>
        <dbReference type="Proteomes" id="UP001230188"/>
    </source>
</evidence>
<dbReference type="Pfam" id="PF01758">
    <property type="entry name" value="SBF"/>
    <property type="match status" value="1"/>
</dbReference>
<comment type="caution">
    <text evidence="7">The sequence shown here is derived from an EMBL/GenBank/DDBJ whole genome shotgun (WGS) entry which is preliminary data.</text>
</comment>
<comment type="subcellular location">
    <subcellularLocation>
        <location evidence="1">Membrane</location>
        <topology evidence="1">Multi-pass membrane protein</topology>
    </subcellularLocation>
</comment>
<dbReference type="AlphaFoldDB" id="A0AAD7XRE2"/>
<dbReference type="PANTHER" id="PTHR10361:SF28">
    <property type="entry name" value="P3 PROTEIN-RELATED"/>
    <property type="match status" value="1"/>
</dbReference>
<dbReference type="GO" id="GO:0016020">
    <property type="term" value="C:membrane"/>
    <property type="evidence" value="ECO:0007669"/>
    <property type="project" value="UniProtKB-SubCell"/>
</dbReference>
<evidence type="ECO:0000313" key="7">
    <source>
        <dbReference type="EMBL" id="KAJ8613030.1"/>
    </source>
</evidence>
<dbReference type="InterPro" id="IPR038770">
    <property type="entry name" value="Na+/solute_symporter_sf"/>
</dbReference>
<dbReference type="InterPro" id="IPR004710">
    <property type="entry name" value="Bilac:Na_transpt"/>
</dbReference>
<dbReference type="Gene3D" id="1.20.1530.20">
    <property type="match status" value="1"/>
</dbReference>
<feature type="transmembrane region" description="Helical" evidence="6">
    <location>
        <begin position="247"/>
        <end position="273"/>
    </location>
</feature>
<keyword evidence="5 6" id="KW-0472">Membrane</keyword>
<dbReference type="Proteomes" id="UP001230188">
    <property type="component" value="Unassembled WGS sequence"/>
</dbReference>
<evidence type="ECO:0000256" key="3">
    <source>
        <dbReference type="ARBA" id="ARBA00022692"/>
    </source>
</evidence>